<dbReference type="Proteomes" id="UP000838756">
    <property type="component" value="Unassembled WGS sequence"/>
</dbReference>
<organism evidence="2 3">
    <name type="scientific">Pararge aegeria aegeria</name>
    <dbReference type="NCBI Taxonomy" id="348720"/>
    <lineage>
        <taxon>Eukaryota</taxon>
        <taxon>Metazoa</taxon>
        <taxon>Ecdysozoa</taxon>
        <taxon>Arthropoda</taxon>
        <taxon>Hexapoda</taxon>
        <taxon>Insecta</taxon>
        <taxon>Pterygota</taxon>
        <taxon>Neoptera</taxon>
        <taxon>Endopterygota</taxon>
        <taxon>Lepidoptera</taxon>
        <taxon>Glossata</taxon>
        <taxon>Ditrysia</taxon>
        <taxon>Papilionoidea</taxon>
        <taxon>Nymphalidae</taxon>
        <taxon>Satyrinae</taxon>
        <taxon>Satyrini</taxon>
        <taxon>Parargina</taxon>
        <taxon>Pararge</taxon>
    </lineage>
</organism>
<sequence length="108" mass="11086">MPQMQNSLAQGMFLAGGRGGYGGAALQGPLAYLEKTATNIDMTVGDCSRSLLTISLGYCICSVLCIFINIETWWAWVMDEGDAAAGGAGVGVAVEVEAVAHPLSMAAA</sequence>
<keyword evidence="3" id="KW-1185">Reference proteome</keyword>
<evidence type="ECO:0000313" key="3">
    <source>
        <dbReference type="Proteomes" id="UP000838756"/>
    </source>
</evidence>
<dbReference type="EMBL" id="CAKXAJ010025221">
    <property type="protein sequence ID" value="CAH2236755.1"/>
    <property type="molecule type" value="Genomic_DNA"/>
</dbReference>
<evidence type="ECO:0000313" key="2">
    <source>
        <dbReference type="EMBL" id="CAH2236755.1"/>
    </source>
</evidence>
<reference evidence="2" key="1">
    <citation type="submission" date="2022-03" db="EMBL/GenBank/DDBJ databases">
        <authorList>
            <person name="Lindestad O."/>
        </authorList>
    </citation>
    <scope>NUCLEOTIDE SEQUENCE</scope>
</reference>
<protein>
    <submittedName>
        <fullName evidence="2">Jg14248 protein</fullName>
    </submittedName>
</protein>
<keyword evidence="1" id="KW-0812">Transmembrane</keyword>
<accession>A0A8S4RJL0</accession>
<comment type="caution">
    <text evidence="2">The sequence shown here is derived from an EMBL/GenBank/DDBJ whole genome shotgun (WGS) entry which is preliminary data.</text>
</comment>
<keyword evidence="1" id="KW-0472">Membrane</keyword>
<proteinExistence type="predicted"/>
<gene>
    <name evidence="2" type="primary">jg14248</name>
    <name evidence="2" type="ORF">PAEG_LOCUS14104</name>
</gene>
<keyword evidence="1" id="KW-1133">Transmembrane helix</keyword>
<dbReference type="AlphaFoldDB" id="A0A8S4RJL0"/>
<feature type="transmembrane region" description="Helical" evidence="1">
    <location>
        <begin position="51"/>
        <end position="70"/>
    </location>
</feature>
<evidence type="ECO:0000256" key="1">
    <source>
        <dbReference type="SAM" id="Phobius"/>
    </source>
</evidence>
<name>A0A8S4RJL0_9NEOP</name>